<evidence type="ECO:0000313" key="2">
    <source>
        <dbReference type="Proteomes" id="UP000190057"/>
    </source>
</evidence>
<name>A0ABM6MRU1_9FLAO</name>
<keyword evidence="2" id="KW-1185">Reference proteome</keyword>
<proteinExistence type="predicted"/>
<reference evidence="1 2" key="1">
    <citation type="submission" date="2017-09" db="EMBL/GenBank/DDBJ databases">
        <title>Complete circularized genomes of four mosquito-derived Elizabethkingia anophelis isolates.</title>
        <authorList>
            <person name="Nicholson A.C."/>
            <person name="Xu J."/>
        </authorList>
    </citation>
    <scope>NUCLEOTIDE SEQUENCE [LARGE SCALE GENOMIC DNA]</scope>
    <source>
        <strain evidence="1 2">R26</strain>
    </source>
</reference>
<organism evidence="1 2">
    <name type="scientific">Elizabethkingia anophelis R26</name>
    <dbReference type="NCBI Taxonomy" id="1246994"/>
    <lineage>
        <taxon>Bacteria</taxon>
        <taxon>Pseudomonadati</taxon>
        <taxon>Bacteroidota</taxon>
        <taxon>Flavobacteriia</taxon>
        <taxon>Flavobacteriales</taxon>
        <taxon>Weeksellaceae</taxon>
        <taxon>Elizabethkingia</taxon>
    </lineage>
</organism>
<sequence length="243" mass="26546">MKNNFFIITAIIMYGFISQLQAQSKRVFFGSFSSEGDVTAKGIMTMVLTQFGAKIEGTSSYKTNDGMLSTGVLSVNGYTKDNTGYIRFRDQRGNAIADGSIVYQDTSTLYFKQTTKSSSLPMLSYLYKVASDTNIVSNEIVSNYSGNYSNEGDTAASGIISFEILQTGSKVEGIANYKTFDQQLDSGVLSVNGYIKEGIAYIRFRNQKGSVVADGALSTDGGNIVFRQTTLSNLLPHYAVLYR</sequence>
<dbReference type="Proteomes" id="UP000190057">
    <property type="component" value="Chromosome"/>
</dbReference>
<evidence type="ECO:0000313" key="1">
    <source>
        <dbReference type="EMBL" id="ATC35817.1"/>
    </source>
</evidence>
<accession>A0ABM6MRU1</accession>
<protein>
    <submittedName>
        <fullName evidence="1">Uncharacterized protein</fullName>
    </submittedName>
</protein>
<gene>
    <name evidence="1" type="ORF">BAZ09_006125</name>
</gene>
<dbReference type="RefSeq" id="WP_009088926.1">
    <property type="nucleotide sequence ID" value="NZ_ANIW01000038.1"/>
</dbReference>
<dbReference type="GeneID" id="56684039"/>
<dbReference type="EMBL" id="CP023401">
    <property type="protein sequence ID" value="ATC35817.1"/>
    <property type="molecule type" value="Genomic_DNA"/>
</dbReference>